<dbReference type="AlphaFoldDB" id="A0A165J2N2"/>
<feature type="transmembrane region" description="Helical" evidence="1">
    <location>
        <begin position="161"/>
        <end position="179"/>
    </location>
</feature>
<proteinExistence type="predicted"/>
<dbReference type="InterPro" id="IPR011257">
    <property type="entry name" value="DNA_glycosylase"/>
</dbReference>
<accession>A0A165J2N2</accession>
<protein>
    <submittedName>
        <fullName evidence="3 4">DNA-3-methyladenine glycosylase</fullName>
    </submittedName>
</protein>
<dbReference type="EMBL" id="LUWI01000022">
    <property type="protein sequence ID" value="KZU03429.1"/>
    <property type="molecule type" value="Genomic_DNA"/>
</dbReference>
<gene>
    <name evidence="4" type="ORF">JH395_13500</name>
    <name evidence="3" type="ORF">Lp19_0296</name>
    <name evidence="2" type="ORF">Nizo2260_1669</name>
</gene>
<dbReference type="PATRIC" id="fig|1590.142.peg.2946"/>
<dbReference type="PANTHER" id="PTHR30037:SF4">
    <property type="entry name" value="DNA-3-METHYLADENINE GLYCOSYLASE I"/>
    <property type="match status" value="1"/>
</dbReference>
<evidence type="ECO:0000313" key="4">
    <source>
        <dbReference type="EMBL" id="QQM60712.1"/>
    </source>
</evidence>
<dbReference type="GO" id="GO:0006284">
    <property type="term" value="P:base-excision repair"/>
    <property type="evidence" value="ECO:0007669"/>
    <property type="project" value="InterPro"/>
</dbReference>
<dbReference type="Proteomes" id="UP000076882">
    <property type="component" value="Unassembled WGS sequence"/>
</dbReference>
<dbReference type="RefSeq" id="WP_003645468.1">
    <property type="nucleotide sequence ID" value="NZ_AP028153.1"/>
</dbReference>
<dbReference type="PANTHER" id="PTHR30037">
    <property type="entry name" value="DNA-3-METHYLADENINE GLYCOSYLASE 1"/>
    <property type="match status" value="1"/>
</dbReference>
<dbReference type="InterPro" id="IPR005019">
    <property type="entry name" value="Adenine_glyco"/>
</dbReference>
<dbReference type="SUPFAM" id="SSF48150">
    <property type="entry name" value="DNA-glycosylase"/>
    <property type="match status" value="1"/>
</dbReference>
<evidence type="ECO:0000313" key="5">
    <source>
        <dbReference type="Proteomes" id="UP000076882"/>
    </source>
</evidence>
<dbReference type="Proteomes" id="UP000595466">
    <property type="component" value="Chromosome"/>
</dbReference>
<dbReference type="EMBL" id="LUXM01000005">
    <property type="protein sequence ID" value="KZU98412.1"/>
    <property type="molecule type" value="Genomic_DNA"/>
</dbReference>
<reference evidence="4 7" key="2">
    <citation type="submission" date="2020-12" db="EMBL/GenBank/DDBJ databases">
        <title>Whole genome sequencing of Lactobacillus plantarum PC518.</title>
        <authorList>
            <person name="Guo Q."/>
        </authorList>
    </citation>
    <scope>NUCLEOTIDE SEQUENCE [LARGE SCALE GENOMIC DNA]</scope>
    <source>
        <strain evidence="4 7">PC518</strain>
    </source>
</reference>
<reference evidence="5 6" key="1">
    <citation type="submission" date="2016-03" db="EMBL/GenBank/DDBJ databases">
        <title>Comparative genomics of 54 Lactobacillus plantarum strains reveals genomic uncoupling from niche constraints.</title>
        <authorList>
            <person name="Martino M.E."/>
        </authorList>
    </citation>
    <scope>NUCLEOTIDE SEQUENCE [LARGE SCALE GENOMIC DNA]</scope>
    <source>
        <strain evidence="3 5">19.1</strain>
        <strain evidence="2 6">Nizo2260</strain>
    </source>
</reference>
<dbReference type="GO" id="GO:0008725">
    <property type="term" value="F:DNA-3-methyladenine glycosylase activity"/>
    <property type="evidence" value="ECO:0007669"/>
    <property type="project" value="InterPro"/>
</dbReference>
<evidence type="ECO:0000256" key="1">
    <source>
        <dbReference type="SAM" id="Phobius"/>
    </source>
</evidence>
<organism evidence="3 5">
    <name type="scientific">Lactiplantibacillus plantarum</name>
    <name type="common">Lactobacillus plantarum</name>
    <dbReference type="NCBI Taxonomy" id="1590"/>
    <lineage>
        <taxon>Bacteria</taxon>
        <taxon>Bacillati</taxon>
        <taxon>Bacillota</taxon>
        <taxon>Bacilli</taxon>
        <taxon>Lactobacillales</taxon>
        <taxon>Lactobacillaceae</taxon>
        <taxon>Lactiplantibacillus</taxon>
    </lineage>
</organism>
<dbReference type="Pfam" id="PF03352">
    <property type="entry name" value="Adenine_glyco"/>
    <property type="match status" value="1"/>
</dbReference>
<dbReference type="EMBL" id="CP066817">
    <property type="protein sequence ID" value="QQM60712.1"/>
    <property type="molecule type" value="Genomic_DNA"/>
</dbReference>
<keyword evidence="1" id="KW-1133">Transmembrane helix</keyword>
<evidence type="ECO:0000313" key="7">
    <source>
        <dbReference type="Proteomes" id="UP000595466"/>
    </source>
</evidence>
<dbReference type="Proteomes" id="UP000076989">
    <property type="component" value="Unassembled WGS sequence"/>
</dbReference>
<evidence type="ECO:0000313" key="3">
    <source>
        <dbReference type="EMBL" id="KZU98412.1"/>
    </source>
</evidence>
<dbReference type="InterPro" id="IPR052891">
    <property type="entry name" value="DNA-3mA_glycosylase"/>
</dbReference>
<evidence type="ECO:0000313" key="6">
    <source>
        <dbReference type="Proteomes" id="UP000076989"/>
    </source>
</evidence>
<dbReference type="GeneID" id="77216389"/>
<keyword evidence="1" id="KW-0812">Transmembrane</keyword>
<evidence type="ECO:0000313" key="2">
    <source>
        <dbReference type="EMBL" id="KZU03429.1"/>
    </source>
</evidence>
<keyword evidence="1" id="KW-0472">Membrane</keyword>
<name>A0A165J2N2_LACPN</name>
<dbReference type="Gene3D" id="1.10.340.30">
    <property type="entry name" value="Hypothetical protein, domain 2"/>
    <property type="match status" value="1"/>
</dbReference>
<sequence>MAIGYRIMISPDDFDDITANGVKDYDAYFGTPTYDDHVLFELLVVGILQVGLGWRVAASQLPVLRQHMAGLRVDAVAALDEPDFERLMLTPKVMHNGRKLRAIIQDARAIQQLQAEYGSFSNYLWAFVDATPIIMPAPDDELPTRSPLGARVAKDLHRHGLTFVGPVVTHMFLLAAGLIKLN</sequence>